<dbReference type="Proteomes" id="UP000008021">
    <property type="component" value="Chromosome 1"/>
</dbReference>
<dbReference type="EnsemblPlants" id="OMERI01G16290.3">
    <property type="protein sequence ID" value="OMERI01G16290.3"/>
    <property type="gene ID" value="OMERI01G16290"/>
</dbReference>
<dbReference type="AlphaFoldDB" id="A0A0E0C2S8"/>
<accession>A0A0E0C2S8</accession>
<reference evidence="2" key="1">
    <citation type="submission" date="2015-04" db="UniProtKB">
        <authorList>
            <consortium name="EnsemblPlants"/>
        </authorList>
    </citation>
    <scope>IDENTIFICATION</scope>
</reference>
<sequence>KKGKASTPCGLRRCARARQRACQSPRPLGGRPFPRISPTAPPASISIPRRGAAPPSLLLPPHPSSLSLKKIGVQLNPHAPR</sequence>
<reference evidence="2" key="2">
    <citation type="submission" date="2018-05" db="EMBL/GenBank/DDBJ databases">
        <title>OmerRS3 (Oryza meridionalis Reference Sequence Version 3).</title>
        <authorList>
            <person name="Zhang J."/>
            <person name="Kudrna D."/>
            <person name="Lee S."/>
            <person name="Talag J."/>
            <person name="Welchert J."/>
            <person name="Wing R.A."/>
        </authorList>
    </citation>
    <scope>NUCLEOTIDE SEQUENCE [LARGE SCALE GENOMIC DNA]</scope>
    <source>
        <strain evidence="2">OR44</strain>
    </source>
</reference>
<organism evidence="2">
    <name type="scientific">Oryza meridionalis</name>
    <dbReference type="NCBI Taxonomy" id="40149"/>
    <lineage>
        <taxon>Eukaryota</taxon>
        <taxon>Viridiplantae</taxon>
        <taxon>Streptophyta</taxon>
        <taxon>Embryophyta</taxon>
        <taxon>Tracheophyta</taxon>
        <taxon>Spermatophyta</taxon>
        <taxon>Magnoliopsida</taxon>
        <taxon>Liliopsida</taxon>
        <taxon>Poales</taxon>
        <taxon>Poaceae</taxon>
        <taxon>BOP clade</taxon>
        <taxon>Oryzoideae</taxon>
        <taxon>Oryzeae</taxon>
        <taxon>Oryzinae</taxon>
        <taxon>Oryza</taxon>
    </lineage>
</organism>
<evidence type="ECO:0000256" key="1">
    <source>
        <dbReference type="SAM" id="MobiDB-lite"/>
    </source>
</evidence>
<feature type="compositionally biased region" description="Low complexity" evidence="1">
    <location>
        <begin position="34"/>
        <end position="49"/>
    </location>
</feature>
<name>A0A0E0C2S8_9ORYZ</name>
<dbReference type="Gramene" id="OMERI01G16290.3">
    <property type="protein sequence ID" value="OMERI01G16290.3"/>
    <property type="gene ID" value="OMERI01G16290"/>
</dbReference>
<evidence type="ECO:0000313" key="2">
    <source>
        <dbReference type="EnsemblPlants" id="OMERI01G16290.5"/>
    </source>
</evidence>
<dbReference type="Gramene" id="OMERI01G16290.5">
    <property type="protein sequence ID" value="OMERI01G16290.5"/>
    <property type="gene ID" value="OMERI01G16290"/>
</dbReference>
<keyword evidence="3" id="KW-1185">Reference proteome</keyword>
<protein>
    <submittedName>
        <fullName evidence="2">Uncharacterized protein</fullName>
    </submittedName>
</protein>
<dbReference type="HOGENOM" id="CLU_2580899_0_0_1"/>
<dbReference type="EnsemblPlants" id="OMERI01G16290.5">
    <property type="protein sequence ID" value="OMERI01G16290.5"/>
    <property type="gene ID" value="OMERI01G16290"/>
</dbReference>
<feature type="region of interest" description="Disordered" evidence="1">
    <location>
        <begin position="20"/>
        <end position="81"/>
    </location>
</feature>
<evidence type="ECO:0000313" key="3">
    <source>
        <dbReference type="Proteomes" id="UP000008021"/>
    </source>
</evidence>
<proteinExistence type="predicted"/>